<reference evidence="12 13" key="1">
    <citation type="journal article" date="2011" name="Genome Res.">
        <title>Phylogeny-wide analysis of social amoeba genomes highlights ancient origins for complex intercellular communication.</title>
        <authorList>
            <person name="Heidel A.J."/>
            <person name="Lawal H.M."/>
            <person name="Felder M."/>
            <person name="Schilde C."/>
            <person name="Helps N.R."/>
            <person name="Tunggal B."/>
            <person name="Rivero F."/>
            <person name="John U."/>
            <person name="Schleicher M."/>
            <person name="Eichinger L."/>
            <person name="Platzer M."/>
            <person name="Noegel A.A."/>
            <person name="Schaap P."/>
            <person name="Gloeckner G."/>
        </authorList>
    </citation>
    <scope>NUCLEOTIDE SEQUENCE [LARGE SCALE GENOMIC DNA]</scope>
    <source>
        <strain evidence="13">ATCC 26659 / Pp 5 / PN500</strain>
    </source>
</reference>
<evidence type="ECO:0000256" key="9">
    <source>
        <dbReference type="SAM" id="MobiDB-lite"/>
    </source>
</evidence>
<dbReference type="Pfam" id="PF10462">
    <property type="entry name" value="Peptidase_M66"/>
    <property type="match status" value="1"/>
</dbReference>
<keyword evidence="6" id="KW-0378">Hydrolase</keyword>
<protein>
    <recommendedName>
        <fullName evidence="11">Peptidase M66 domain-containing protein</fullName>
    </recommendedName>
</protein>
<dbReference type="PANTHER" id="PTHR39540:SF1">
    <property type="entry name" value="DICTOMALLEIN-1-RELATED"/>
    <property type="match status" value="1"/>
</dbReference>
<evidence type="ECO:0000313" key="12">
    <source>
        <dbReference type="EMBL" id="EFA85038.1"/>
    </source>
</evidence>
<dbReference type="GeneID" id="31357560"/>
<keyword evidence="3" id="KW-0964">Secreted</keyword>
<comment type="cofactor">
    <cofactor evidence="1">
        <name>Zn(2+)</name>
        <dbReference type="ChEBI" id="CHEBI:29105"/>
    </cofactor>
</comment>
<keyword evidence="8" id="KW-0482">Metalloprotease</keyword>
<evidence type="ECO:0000256" key="2">
    <source>
        <dbReference type="ARBA" id="ARBA00004613"/>
    </source>
</evidence>
<evidence type="ECO:0000256" key="6">
    <source>
        <dbReference type="ARBA" id="ARBA00022801"/>
    </source>
</evidence>
<evidence type="ECO:0000313" key="13">
    <source>
        <dbReference type="Proteomes" id="UP000001396"/>
    </source>
</evidence>
<comment type="subcellular location">
    <subcellularLocation>
        <location evidence="2">Secreted</location>
    </subcellularLocation>
</comment>
<keyword evidence="7" id="KW-0862">Zinc</keyword>
<keyword evidence="4" id="KW-0645">Protease</keyword>
<dbReference type="PANTHER" id="PTHR39540">
    <property type="match status" value="1"/>
</dbReference>
<feature type="signal peptide" evidence="10">
    <location>
        <begin position="1"/>
        <end position="20"/>
    </location>
</feature>
<keyword evidence="5" id="KW-0479">Metal-binding</keyword>
<keyword evidence="13" id="KW-1185">Reference proteome</keyword>
<dbReference type="EMBL" id="ADBJ01000008">
    <property type="protein sequence ID" value="EFA85038.1"/>
    <property type="molecule type" value="Genomic_DNA"/>
</dbReference>
<evidence type="ECO:0000259" key="11">
    <source>
        <dbReference type="PROSITE" id="PS51694"/>
    </source>
</evidence>
<dbReference type="InterPro" id="IPR019503">
    <property type="entry name" value="Peptidase_M66_dom"/>
</dbReference>
<dbReference type="InParanoid" id="D3B164"/>
<dbReference type="GO" id="GO:0005576">
    <property type="term" value="C:extracellular region"/>
    <property type="evidence" value="ECO:0007669"/>
    <property type="project" value="UniProtKB-SubCell"/>
</dbReference>
<name>D3B164_HETP5</name>
<dbReference type="GO" id="GO:0006508">
    <property type="term" value="P:proteolysis"/>
    <property type="evidence" value="ECO:0007669"/>
    <property type="project" value="UniProtKB-KW"/>
</dbReference>
<dbReference type="InterPro" id="IPR051256">
    <property type="entry name" value="Dictomallein"/>
</dbReference>
<proteinExistence type="predicted"/>
<dbReference type="SUPFAM" id="SSF55486">
    <property type="entry name" value="Metalloproteases ('zincins'), catalytic domain"/>
    <property type="match status" value="1"/>
</dbReference>
<gene>
    <name evidence="12" type="ORF">PPL_02034</name>
</gene>
<dbReference type="RefSeq" id="XP_020437148.1">
    <property type="nucleotide sequence ID" value="XM_020573031.1"/>
</dbReference>
<keyword evidence="10" id="KW-0732">Signal</keyword>
<dbReference type="GO" id="GO:0046872">
    <property type="term" value="F:metal ion binding"/>
    <property type="evidence" value="ECO:0007669"/>
    <property type="project" value="UniProtKB-KW"/>
</dbReference>
<evidence type="ECO:0000256" key="8">
    <source>
        <dbReference type="ARBA" id="ARBA00023049"/>
    </source>
</evidence>
<evidence type="ECO:0000256" key="5">
    <source>
        <dbReference type="ARBA" id="ARBA00022723"/>
    </source>
</evidence>
<evidence type="ECO:0000256" key="1">
    <source>
        <dbReference type="ARBA" id="ARBA00001947"/>
    </source>
</evidence>
<feature type="region of interest" description="Disordered" evidence="9">
    <location>
        <begin position="84"/>
        <end position="277"/>
    </location>
</feature>
<feature type="chain" id="PRO_5003040774" description="Peptidase M66 domain-containing protein" evidence="10">
    <location>
        <begin position="21"/>
        <end position="864"/>
    </location>
</feature>
<dbReference type="Proteomes" id="UP000001396">
    <property type="component" value="Unassembled WGS sequence"/>
</dbReference>
<dbReference type="PROSITE" id="PS51694">
    <property type="entry name" value="PEPTIDASE_M66"/>
    <property type="match status" value="1"/>
</dbReference>
<accession>D3B164</accession>
<organism evidence="12 13">
    <name type="scientific">Heterostelium pallidum (strain ATCC 26659 / Pp 5 / PN500)</name>
    <name type="common">Cellular slime mold</name>
    <name type="synonym">Polysphondylium pallidum</name>
    <dbReference type="NCBI Taxonomy" id="670386"/>
    <lineage>
        <taxon>Eukaryota</taxon>
        <taxon>Amoebozoa</taxon>
        <taxon>Evosea</taxon>
        <taxon>Eumycetozoa</taxon>
        <taxon>Dictyostelia</taxon>
        <taxon>Acytosteliales</taxon>
        <taxon>Acytosteliaceae</taxon>
        <taxon>Heterostelium</taxon>
    </lineage>
</organism>
<comment type="caution">
    <text evidence="12">The sequence shown here is derived from an EMBL/GenBank/DDBJ whole genome shotgun (WGS) entry which is preliminary data.</text>
</comment>
<evidence type="ECO:0000256" key="4">
    <source>
        <dbReference type="ARBA" id="ARBA00022670"/>
    </source>
</evidence>
<evidence type="ECO:0000256" key="10">
    <source>
        <dbReference type="SAM" id="SignalP"/>
    </source>
</evidence>
<feature type="compositionally biased region" description="Low complexity" evidence="9">
    <location>
        <begin position="84"/>
        <end position="273"/>
    </location>
</feature>
<dbReference type="GO" id="GO:0004222">
    <property type="term" value="F:metalloendopeptidase activity"/>
    <property type="evidence" value="ECO:0007669"/>
    <property type="project" value="InterPro"/>
</dbReference>
<sequence length="864" mass="92204">MKRYHFSIFLFCIVLALVDGKLVSRECDMACPDEYICCQPLKYLPPKCVPICKFVDCPAGKVCRIINGDFFCVAQQGTTLPITTSPATTTPATTTPATTAPATTAPATTRPSTTTPATTSPATTAPAITRVVTTAPATTAPATTGQATTAPATTRAATTAPATTAPATTAPATTAPATTAPATTAPATTAPATTAPATTAPVTTAPATTAPATTAPATAPATTAPATTAPATTAPATTGTTAPATTAPATTGSPTTTSASATTGAATTSTTPTNPNKMIINSFKGAQSHVIPAQGHTWTLPGGNQNLHFVGNRTVLGMFDLSSQQKTTSRKYPILSRKDLNPVPANLVVNGIDKSGNRLGSVPLTPPDQFPGSELNQDKYSTTLWTAKLPKEWLAPKLSLSVSADGNDESDHIQLNVGAPSDYFIESLPIYLYGATPQNSVPIHLPNDTQIAEVLQKLPVDYVKFDPHPYNYIQWKQFPIAPDGNRAGYLAKTGDDEKNMFDFASAYMTVMRGIRLNNGDQFLTKQIYSPMIKMMTNGSIFVPNSGVGGIDAGVSCGDYQWGPLFMHETGHAFGLWHCVDSISKGLYPYVGGSLLGSEWGWDADKNLMLIPFMPNGSCPTPLNGQRAVDKDGRCYKQDPMQDGGGGYDRSRGLFNYATFADWSVSTHQKWFESRWSPDANSPNGFSQWNNVTLEFDPANITQHDDGGFTSIEGYLPIQKNIPVYSVVVSFSLADPSLSMILEPIKFVGNLIRTFDPTDPTQLAEIIPQVAKYPFYCYRGCDYTLKMTYADGTSAYRILNSSFRGFGQVSEPIPPESSNPINAESFKYWVMHFPADKVYTKIELLSTPQVFNGLPALPQVLLAYP</sequence>
<evidence type="ECO:0000256" key="7">
    <source>
        <dbReference type="ARBA" id="ARBA00022833"/>
    </source>
</evidence>
<dbReference type="OMA" id="SHYASCK"/>
<dbReference type="AlphaFoldDB" id="D3B164"/>
<feature type="domain" description="Peptidase M66" evidence="11">
    <location>
        <begin position="415"/>
        <end position="677"/>
    </location>
</feature>
<evidence type="ECO:0000256" key="3">
    <source>
        <dbReference type="ARBA" id="ARBA00022525"/>
    </source>
</evidence>